<evidence type="ECO:0000256" key="2">
    <source>
        <dbReference type="SAM" id="Phobius"/>
    </source>
</evidence>
<feature type="compositionally biased region" description="Basic and acidic residues" evidence="1">
    <location>
        <begin position="90"/>
        <end position="101"/>
    </location>
</feature>
<keyword evidence="2" id="KW-1133">Transmembrane helix</keyword>
<evidence type="ECO:0000313" key="4">
    <source>
        <dbReference type="Proteomes" id="UP001604335"/>
    </source>
</evidence>
<dbReference type="Proteomes" id="UP001604335">
    <property type="component" value="Unassembled WGS sequence"/>
</dbReference>
<proteinExistence type="predicted"/>
<accession>A0ABW7CD33</accession>
<dbReference type="RefSeq" id="WP_393014281.1">
    <property type="nucleotide sequence ID" value="NZ_JAZAQF010000081.1"/>
</dbReference>
<keyword evidence="2" id="KW-0472">Membrane</keyword>
<protein>
    <submittedName>
        <fullName evidence="3">Uncharacterized protein</fullName>
    </submittedName>
</protein>
<organism evidence="3 4">
    <name type="scientific">Limnothrix redekei LRLZ20PSL1</name>
    <dbReference type="NCBI Taxonomy" id="3112953"/>
    <lineage>
        <taxon>Bacteria</taxon>
        <taxon>Bacillati</taxon>
        <taxon>Cyanobacteriota</taxon>
        <taxon>Cyanophyceae</taxon>
        <taxon>Pseudanabaenales</taxon>
        <taxon>Pseudanabaenaceae</taxon>
        <taxon>Limnothrix</taxon>
    </lineage>
</organism>
<keyword evidence="2" id="KW-0812">Transmembrane</keyword>
<keyword evidence="4" id="KW-1185">Reference proteome</keyword>
<dbReference type="EMBL" id="JAZAQF010000081">
    <property type="protein sequence ID" value="MFG3818753.1"/>
    <property type="molecule type" value="Genomic_DNA"/>
</dbReference>
<evidence type="ECO:0000256" key="1">
    <source>
        <dbReference type="SAM" id="MobiDB-lite"/>
    </source>
</evidence>
<feature type="transmembrane region" description="Helical" evidence="2">
    <location>
        <begin position="33"/>
        <end position="52"/>
    </location>
</feature>
<name>A0ABW7CD33_9CYAN</name>
<feature type="transmembrane region" description="Helical" evidence="2">
    <location>
        <begin position="6"/>
        <end position="26"/>
    </location>
</feature>
<feature type="region of interest" description="Disordered" evidence="1">
    <location>
        <begin position="90"/>
        <end position="111"/>
    </location>
</feature>
<gene>
    <name evidence="3" type="ORF">VPK24_13980</name>
</gene>
<evidence type="ECO:0000313" key="3">
    <source>
        <dbReference type="EMBL" id="MFG3818753.1"/>
    </source>
</evidence>
<comment type="caution">
    <text evidence="3">The sequence shown here is derived from an EMBL/GenBank/DDBJ whole genome shotgun (WGS) entry which is preliminary data.</text>
</comment>
<feature type="transmembrane region" description="Helical" evidence="2">
    <location>
        <begin position="64"/>
        <end position="80"/>
    </location>
</feature>
<sequence>METLDTGLQFLYGWMPILAALAGIWIWQRYGQLGWGLFGTIALLQFVAPYIWPAVALGASNDRVNWFSIALVSFWSAGIWQQFQEQRAKKLDAESAPDRPTLDTSGGVDES</sequence>
<reference evidence="4" key="1">
    <citation type="journal article" date="2024" name="Algal Res.">
        <title>Biochemical, toxicological and genomic investigation of a high-biomass producing Limnothrix strain isolated from Italian shallow drinking water reservoir.</title>
        <authorList>
            <person name="Simonazzi M."/>
            <person name="Shishido T.K."/>
            <person name="Delbaje E."/>
            <person name="Wahlsten M."/>
            <person name="Fewer D.P."/>
            <person name="Sivonen K."/>
            <person name="Pezzolesi L."/>
            <person name="Pistocchi R."/>
        </authorList>
    </citation>
    <scope>NUCLEOTIDE SEQUENCE [LARGE SCALE GENOMIC DNA]</scope>
    <source>
        <strain evidence="4">LRLZ20PSL1</strain>
    </source>
</reference>